<dbReference type="PANTHER" id="PTHR33705">
    <property type="entry name" value="PHOSPHOCARRIER PROTEIN HPR"/>
    <property type="match status" value="1"/>
</dbReference>
<dbReference type="InterPro" id="IPR000032">
    <property type="entry name" value="HPr-like"/>
</dbReference>
<dbReference type="AlphaFoldDB" id="A0A895Y792"/>
<comment type="subcellular location">
    <subcellularLocation>
        <location evidence="2">Cytoplasm</location>
    </subcellularLocation>
</comment>
<dbReference type="CDD" id="cd00367">
    <property type="entry name" value="PTS-HPr_like"/>
    <property type="match status" value="1"/>
</dbReference>
<keyword evidence="9" id="KW-1185">Reference proteome</keyword>
<evidence type="ECO:0000256" key="2">
    <source>
        <dbReference type="ARBA" id="ARBA00004496"/>
    </source>
</evidence>
<dbReference type="EMBL" id="CP070499">
    <property type="protein sequence ID" value="QSB13231.1"/>
    <property type="molecule type" value="Genomic_DNA"/>
</dbReference>
<evidence type="ECO:0000256" key="1">
    <source>
        <dbReference type="ARBA" id="ARBA00003681"/>
    </source>
</evidence>
<protein>
    <recommendedName>
        <fullName evidence="3">Phosphocarrier protein HPr</fullName>
    </recommendedName>
</protein>
<accession>A0A895Y792</accession>
<dbReference type="GO" id="GO:0009401">
    <property type="term" value="P:phosphoenolpyruvate-dependent sugar phosphotransferase system"/>
    <property type="evidence" value="ECO:0007669"/>
    <property type="project" value="UniProtKB-KW"/>
</dbReference>
<dbReference type="PROSITE" id="PS00369">
    <property type="entry name" value="PTS_HPR_HIS"/>
    <property type="match status" value="1"/>
</dbReference>
<dbReference type="Gene3D" id="3.30.1340.10">
    <property type="entry name" value="HPr-like"/>
    <property type="match status" value="1"/>
</dbReference>
<proteinExistence type="predicted"/>
<name>A0A895Y792_9ACTN</name>
<sequence>MPTRTAIVGSRTGLHARPAAIFVAAASAQPVPVTIGTDGKPPVPARSLLSVLSLGATCGTQVTLEATGDGADDALDTLAELVARDLDAEEPRTEEPRTEEPRTEEPRAGEPRAEEPRAEEPRAEEPGTESAARDG</sequence>
<gene>
    <name evidence="8" type="ORF">JQS43_16540</name>
</gene>
<evidence type="ECO:0000256" key="5">
    <source>
        <dbReference type="ARBA" id="ARBA00022683"/>
    </source>
</evidence>
<dbReference type="GO" id="GO:0005737">
    <property type="term" value="C:cytoplasm"/>
    <property type="evidence" value="ECO:0007669"/>
    <property type="project" value="UniProtKB-SubCell"/>
</dbReference>
<keyword evidence="4" id="KW-0963">Cytoplasm</keyword>
<dbReference type="InterPro" id="IPR001020">
    <property type="entry name" value="PTS_HPr_His_P_site"/>
</dbReference>
<dbReference type="PANTHER" id="PTHR33705:SF2">
    <property type="entry name" value="PHOSPHOCARRIER PROTEIN NPR"/>
    <property type="match status" value="1"/>
</dbReference>
<evidence type="ECO:0000313" key="9">
    <source>
        <dbReference type="Proteomes" id="UP000662857"/>
    </source>
</evidence>
<dbReference type="Proteomes" id="UP000662857">
    <property type="component" value="Chromosome"/>
</dbReference>
<evidence type="ECO:0000259" key="7">
    <source>
        <dbReference type="PROSITE" id="PS51350"/>
    </source>
</evidence>
<dbReference type="InterPro" id="IPR050399">
    <property type="entry name" value="HPr"/>
</dbReference>
<dbReference type="PRINTS" id="PR00107">
    <property type="entry name" value="PHOSPHOCPHPR"/>
</dbReference>
<dbReference type="NCBIfam" id="TIGR01003">
    <property type="entry name" value="PTS_HPr_family"/>
    <property type="match status" value="1"/>
</dbReference>
<evidence type="ECO:0000256" key="3">
    <source>
        <dbReference type="ARBA" id="ARBA00020422"/>
    </source>
</evidence>
<reference evidence="8" key="1">
    <citation type="submission" date="2021-02" db="EMBL/GenBank/DDBJ databases">
        <title>Natrosporangium hydrolyticum gen. nov., sp. nov, a haloalkaliphilic actinobacterium from a soda solonchak soil.</title>
        <authorList>
            <person name="Sorokin D.Y."/>
            <person name="Khijniak T.V."/>
            <person name="Zakharycheva A.P."/>
            <person name="Boueva O.V."/>
            <person name="Ariskina E.V."/>
            <person name="Hahnke R.L."/>
            <person name="Bunk B."/>
            <person name="Sproer C."/>
            <person name="Schumann P."/>
            <person name="Evtushenko L.I."/>
            <person name="Kublanov I.V."/>
        </authorList>
    </citation>
    <scope>NUCLEOTIDE SEQUENCE</scope>
    <source>
        <strain evidence="8">DSM 106523</strain>
    </source>
</reference>
<dbReference type="KEGG" id="nhy:JQS43_16540"/>
<evidence type="ECO:0000313" key="8">
    <source>
        <dbReference type="EMBL" id="QSB13231.1"/>
    </source>
</evidence>
<evidence type="ECO:0000256" key="6">
    <source>
        <dbReference type="SAM" id="MobiDB-lite"/>
    </source>
</evidence>
<organism evidence="8 9">
    <name type="scientific">Natronosporangium hydrolyticum</name>
    <dbReference type="NCBI Taxonomy" id="2811111"/>
    <lineage>
        <taxon>Bacteria</taxon>
        <taxon>Bacillati</taxon>
        <taxon>Actinomycetota</taxon>
        <taxon>Actinomycetes</taxon>
        <taxon>Micromonosporales</taxon>
        <taxon>Micromonosporaceae</taxon>
        <taxon>Natronosporangium</taxon>
    </lineage>
</organism>
<feature type="region of interest" description="Disordered" evidence="6">
    <location>
        <begin position="83"/>
        <end position="135"/>
    </location>
</feature>
<feature type="domain" description="HPr" evidence="7">
    <location>
        <begin position="1"/>
        <end position="89"/>
    </location>
</feature>
<comment type="function">
    <text evidence="1">General (non sugar-specific) component of the phosphoenolpyruvate-dependent sugar phosphotransferase system (sugar PTS). This major carbohydrate active-transport system catalyzes the phosphorylation of incoming sugar substrates concomitantly with their translocation across the cell membrane. The phosphoryl group from phosphoenolpyruvate (PEP) is transferred to the phosphoryl carrier protein HPr by enzyme I. Phospho-HPr then transfers it to the PTS EIIA domain.</text>
</comment>
<keyword evidence="5" id="KW-0598">Phosphotransferase system</keyword>
<dbReference type="InterPro" id="IPR035895">
    <property type="entry name" value="HPr-like_sf"/>
</dbReference>
<evidence type="ECO:0000256" key="4">
    <source>
        <dbReference type="ARBA" id="ARBA00022490"/>
    </source>
</evidence>
<dbReference type="Pfam" id="PF00381">
    <property type="entry name" value="PTS-HPr"/>
    <property type="match status" value="1"/>
</dbReference>
<dbReference type="SUPFAM" id="SSF55594">
    <property type="entry name" value="HPr-like"/>
    <property type="match status" value="1"/>
</dbReference>
<dbReference type="PROSITE" id="PS51350">
    <property type="entry name" value="PTS_HPR_DOM"/>
    <property type="match status" value="1"/>
</dbReference>